<dbReference type="InterPro" id="IPR049810">
    <property type="entry name" value="S6_alt_immun-like"/>
</dbReference>
<evidence type="ECO:0000313" key="2">
    <source>
        <dbReference type="EMBL" id="MQT48471.1"/>
    </source>
</evidence>
<accession>A0A6A7YS40</accession>
<name>A0A6A7YS40_9PSED</name>
<dbReference type="Pfam" id="PF24731">
    <property type="entry name" value="DUF7683"/>
    <property type="match status" value="1"/>
</dbReference>
<organism evidence="2 4">
    <name type="scientific">Pseudomonas helleri</name>
    <dbReference type="NCBI Taxonomy" id="1608996"/>
    <lineage>
        <taxon>Bacteria</taxon>
        <taxon>Pseudomonadati</taxon>
        <taxon>Pseudomonadota</taxon>
        <taxon>Gammaproteobacteria</taxon>
        <taxon>Pseudomonadales</taxon>
        <taxon>Pseudomonadaceae</taxon>
        <taxon>Pseudomonas</taxon>
    </lineage>
</organism>
<dbReference type="RefSeq" id="WP_153329112.1">
    <property type="nucleotide sequence ID" value="NZ_WIWI01000038.1"/>
</dbReference>
<evidence type="ECO:0000313" key="4">
    <source>
        <dbReference type="Proteomes" id="UP000441404"/>
    </source>
</evidence>
<dbReference type="EMBL" id="WIWJ01000032">
    <property type="protein sequence ID" value="MQT48471.1"/>
    <property type="molecule type" value="Genomic_DNA"/>
</dbReference>
<dbReference type="InterPro" id="IPR056100">
    <property type="entry name" value="DUF7683"/>
</dbReference>
<dbReference type="Proteomes" id="UP000489190">
    <property type="component" value="Unassembled WGS sequence"/>
</dbReference>
<proteinExistence type="predicted"/>
<evidence type="ECO:0000313" key="5">
    <source>
        <dbReference type="Proteomes" id="UP000489190"/>
    </source>
</evidence>
<evidence type="ECO:0000313" key="3">
    <source>
        <dbReference type="EMBL" id="MQT90441.1"/>
    </source>
</evidence>
<gene>
    <name evidence="3" type="ORF">GHO39_15045</name>
    <name evidence="2" type="ORF">GHO40_17345</name>
</gene>
<evidence type="ECO:0000259" key="1">
    <source>
        <dbReference type="Pfam" id="PF24731"/>
    </source>
</evidence>
<dbReference type="NCBIfam" id="NF040643">
    <property type="entry name" value="S6_alt_immun"/>
    <property type="match status" value="1"/>
</dbReference>
<dbReference type="EMBL" id="WIWI01000038">
    <property type="protein sequence ID" value="MQT90441.1"/>
    <property type="molecule type" value="Genomic_DNA"/>
</dbReference>
<feature type="domain" description="DUF7683" evidence="1">
    <location>
        <begin position="5"/>
        <end position="59"/>
    </location>
</feature>
<sequence length="75" mass="8319">MSFLIMGFEKGKDELVYEHEINLSVQDLMPVMKWSEITDCIGADFPISSAQAEEISDLALVSFPAGLNLYLSSCE</sequence>
<dbReference type="Proteomes" id="UP000441404">
    <property type="component" value="Unassembled WGS sequence"/>
</dbReference>
<protein>
    <recommendedName>
        <fullName evidence="1">DUF7683 domain-containing protein</fullName>
    </recommendedName>
</protein>
<comment type="caution">
    <text evidence="2">The sequence shown here is derived from an EMBL/GenBank/DDBJ whole genome shotgun (WGS) entry which is preliminary data.</text>
</comment>
<reference evidence="4 5" key="1">
    <citation type="submission" date="2019-10" db="EMBL/GenBank/DDBJ databases">
        <title>Evaluation of single-gene subtyping targets for Pseudomonas.</title>
        <authorList>
            <person name="Reichler S.J."/>
            <person name="Orsi R.H."/>
            <person name="Wiedmann M."/>
            <person name="Martin N.H."/>
            <person name="Murphy S.I."/>
        </authorList>
    </citation>
    <scope>NUCLEOTIDE SEQUENCE [LARGE SCALE GENOMIC DNA]</scope>
    <source>
        <strain evidence="3 5">FSL R10-3254</strain>
        <strain evidence="2 4">FSL R10-3257</strain>
    </source>
</reference>
<dbReference type="AlphaFoldDB" id="A0A6A7YS40"/>